<dbReference type="Proteomes" id="UP000095280">
    <property type="component" value="Unplaced"/>
</dbReference>
<evidence type="ECO:0000256" key="2">
    <source>
        <dbReference type="ARBA" id="ARBA00022771"/>
    </source>
</evidence>
<accession>A0A1I8GLZ0</accession>
<evidence type="ECO:0000256" key="3">
    <source>
        <dbReference type="ARBA" id="ARBA00022833"/>
    </source>
</evidence>
<evidence type="ECO:0000256" key="1">
    <source>
        <dbReference type="ARBA" id="ARBA00022723"/>
    </source>
</evidence>
<organism evidence="7 8">
    <name type="scientific">Macrostomum lignano</name>
    <dbReference type="NCBI Taxonomy" id="282301"/>
    <lineage>
        <taxon>Eukaryota</taxon>
        <taxon>Metazoa</taxon>
        <taxon>Spiralia</taxon>
        <taxon>Lophotrochozoa</taxon>
        <taxon>Platyhelminthes</taxon>
        <taxon>Rhabditophora</taxon>
        <taxon>Macrostomorpha</taxon>
        <taxon>Macrostomida</taxon>
        <taxon>Macrostomidae</taxon>
        <taxon>Macrostomum</taxon>
    </lineage>
</organism>
<evidence type="ECO:0000313" key="8">
    <source>
        <dbReference type="WBParaSite" id="maker-uti_cns_0002303-snap-gene-0.9-mRNA-1"/>
    </source>
</evidence>
<dbReference type="GO" id="GO:0008270">
    <property type="term" value="F:zinc ion binding"/>
    <property type="evidence" value="ECO:0007669"/>
    <property type="project" value="UniProtKB-KW"/>
</dbReference>
<sequence>MPRKCSVVGCKSNYESERLATKVHLFPKDSVERERWKKALPNILESVTDHMGICAKHWPPDTTMVKKRRFEAPKDPPSIFNGVPPSCLVQNQGMT</sequence>
<evidence type="ECO:0000313" key="7">
    <source>
        <dbReference type="Proteomes" id="UP000095280"/>
    </source>
</evidence>
<keyword evidence="1" id="KW-0479">Metal-binding</keyword>
<dbReference type="SUPFAM" id="SSF57716">
    <property type="entry name" value="Glucocorticoid receptor-like (DNA-binding domain)"/>
    <property type="match status" value="1"/>
</dbReference>
<evidence type="ECO:0000256" key="4">
    <source>
        <dbReference type="ARBA" id="ARBA00023125"/>
    </source>
</evidence>
<evidence type="ECO:0000256" key="5">
    <source>
        <dbReference type="PROSITE-ProRule" id="PRU00309"/>
    </source>
</evidence>
<dbReference type="InterPro" id="IPR006612">
    <property type="entry name" value="THAP_Znf"/>
</dbReference>
<keyword evidence="4 5" id="KW-0238">DNA-binding</keyword>
<evidence type="ECO:0000259" key="6">
    <source>
        <dbReference type="PROSITE" id="PS50950"/>
    </source>
</evidence>
<feature type="domain" description="THAP-type" evidence="6">
    <location>
        <begin position="1"/>
        <end position="80"/>
    </location>
</feature>
<name>A0A1I8GLZ0_9PLAT</name>
<dbReference type="AlphaFoldDB" id="A0A1I8GLZ0"/>
<keyword evidence="2 5" id="KW-0863">Zinc-finger</keyword>
<protein>
    <submittedName>
        <fullName evidence="8">THAP-type domain-containing protein</fullName>
    </submittedName>
</protein>
<dbReference type="GO" id="GO:0003677">
    <property type="term" value="F:DNA binding"/>
    <property type="evidence" value="ECO:0007669"/>
    <property type="project" value="UniProtKB-UniRule"/>
</dbReference>
<dbReference type="Pfam" id="PF05485">
    <property type="entry name" value="THAP"/>
    <property type="match status" value="1"/>
</dbReference>
<dbReference type="PROSITE" id="PS50950">
    <property type="entry name" value="ZF_THAP"/>
    <property type="match status" value="1"/>
</dbReference>
<proteinExistence type="predicted"/>
<dbReference type="WBParaSite" id="maker-uti_cns_0002303-snap-gene-0.9-mRNA-1">
    <property type="protein sequence ID" value="maker-uti_cns_0002303-snap-gene-0.9-mRNA-1"/>
    <property type="gene ID" value="maker-uti_cns_0002303-snap-gene-0.9"/>
</dbReference>
<keyword evidence="3" id="KW-0862">Zinc</keyword>
<reference evidence="8" key="1">
    <citation type="submission" date="2016-11" db="UniProtKB">
        <authorList>
            <consortium name="WormBaseParasite"/>
        </authorList>
    </citation>
    <scope>IDENTIFICATION</scope>
</reference>
<keyword evidence="7" id="KW-1185">Reference proteome</keyword>